<dbReference type="Pfam" id="PF20386">
    <property type="entry name" value="DUF6681"/>
    <property type="match status" value="1"/>
</dbReference>
<evidence type="ECO:0000256" key="2">
    <source>
        <dbReference type="SAM" id="Phobius"/>
    </source>
</evidence>
<feature type="transmembrane region" description="Helical" evidence="2">
    <location>
        <begin position="25"/>
        <end position="42"/>
    </location>
</feature>
<keyword evidence="2" id="KW-0812">Transmembrane</keyword>
<feature type="compositionally biased region" description="Polar residues" evidence="1">
    <location>
        <begin position="274"/>
        <end position="293"/>
    </location>
</feature>
<feature type="region of interest" description="Disordered" evidence="1">
    <location>
        <begin position="274"/>
        <end position="300"/>
    </location>
</feature>
<dbReference type="Proteomes" id="UP001139006">
    <property type="component" value="Unassembled WGS sequence"/>
</dbReference>
<dbReference type="AlphaFoldDB" id="A0A9X2FL64"/>
<sequence>MVSILSMINSYLSYINLNVKIKNRIYTCLAFVGNFYLLYVSYRFFSNGYIWRGFLFILAFLVILYFAYLNTLYYFTKDKRSKYDVSPFIEKKFHLKPKDPLTDAAKKQQTMGFVQTNGIFKNEDFLPADIDFSPIEKANIQAVVQDLRNVGYLSFDYSGQTDDSLYQLAQEGKPQHAIGELKALPYFELVPEGNELYVYGGVNQINRHELGHVKTVGLMPAIEAAKKYHLYLATAVLTGGPVKVAGRSDVIEKDEPFILDVKIAYRKRGVKSKNNTLRQGNEQSNFETNTTNLSRRRRKR</sequence>
<gene>
    <name evidence="3" type="ORF">LB941_07835</name>
</gene>
<evidence type="ECO:0000313" key="4">
    <source>
        <dbReference type="Proteomes" id="UP001139006"/>
    </source>
</evidence>
<comment type="caution">
    <text evidence="3">The sequence shown here is derived from an EMBL/GenBank/DDBJ whole genome shotgun (WGS) entry which is preliminary data.</text>
</comment>
<dbReference type="InterPro" id="IPR046503">
    <property type="entry name" value="DUF6681"/>
</dbReference>
<dbReference type="RefSeq" id="WP_253360946.1">
    <property type="nucleotide sequence ID" value="NZ_JAIULA010000014.1"/>
</dbReference>
<proteinExistence type="predicted"/>
<organism evidence="3 4">
    <name type="scientific">Ligilactobacillus ubinensis</name>
    <dbReference type="NCBI Taxonomy" id="2876789"/>
    <lineage>
        <taxon>Bacteria</taxon>
        <taxon>Bacillati</taxon>
        <taxon>Bacillota</taxon>
        <taxon>Bacilli</taxon>
        <taxon>Lactobacillales</taxon>
        <taxon>Lactobacillaceae</taxon>
        <taxon>Ligilactobacillus</taxon>
    </lineage>
</organism>
<reference evidence="3 4" key="1">
    <citation type="journal article" date="2023" name="Int. J. Syst. Evol. Microbiol.">
        <title>Ligilactobacillus ubinensis sp. nov., a novel species isolated from the wild ferment of a durian fruit (Durio zibethinus).</title>
        <authorList>
            <person name="Heng Y.C."/>
            <person name="Menon N."/>
            <person name="Chen B."/>
            <person name="Loo B.Z.L."/>
            <person name="Wong G.W.J."/>
            <person name="Lim A.C.H."/>
            <person name="Silvaraju S."/>
            <person name="Kittelmann S."/>
        </authorList>
    </citation>
    <scope>NUCLEOTIDE SEQUENCE [LARGE SCALE GENOMIC DNA]</scope>
    <source>
        <strain evidence="3 4">WILCCON 0076</strain>
    </source>
</reference>
<evidence type="ECO:0000256" key="1">
    <source>
        <dbReference type="SAM" id="MobiDB-lite"/>
    </source>
</evidence>
<name>A0A9X2FL64_9LACO</name>
<evidence type="ECO:0000313" key="3">
    <source>
        <dbReference type="EMBL" id="MCP0887244.1"/>
    </source>
</evidence>
<keyword evidence="2" id="KW-0472">Membrane</keyword>
<accession>A0A9X2FL64</accession>
<keyword evidence="4" id="KW-1185">Reference proteome</keyword>
<protein>
    <submittedName>
        <fullName evidence="3">Uncharacterized protein</fullName>
    </submittedName>
</protein>
<dbReference type="EMBL" id="JAIULA010000014">
    <property type="protein sequence ID" value="MCP0887244.1"/>
    <property type="molecule type" value="Genomic_DNA"/>
</dbReference>
<keyword evidence="2" id="KW-1133">Transmembrane helix</keyword>
<feature type="transmembrane region" description="Helical" evidence="2">
    <location>
        <begin position="54"/>
        <end position="75"/>
    </location>
</feature>